<dbReference type="InterPro" id="IPR024498">
    <property type="entry name" value="DUF2786"/>
</dbReference>
<evidence type="ECO:0000313" key="5">
    <source>
        <dbReference type="Proteomes" id="UP000515820"/>
    </source>
</evidence>
<dbReference type="EMBL" id="MN820898">
    <property type="protein sequence ID" value="QHB80501.1"/>
    <property type="molecule type" value="Genomic_DNA"/>
</dbReference>
<protein>
    <submittedName>
        <fullName evidence="4">Uncharacterized protein</fullName>
    </submittedName>
</protein>
<evidence type="ECO:0000259" key="3">
    <source>
        <dbReference type="Pfam" id="PF23771"/>
    </source>
</evidence>
<evidence type="ECO:0000313" key="4">
    <source>
        <dbReference type="EMBL" id="QHB80501.1"/>
    </source>
</evidence>
<reference evidence="4 5" key="1">
    <citation type="journal article" date="2020" name="Viruses">
        <title>Characterization of vB_StuS_MMDA13, a Newly Discovered Bacteriophage Infecting the Agar-Degrading Species Sphingomonas turrisvirgatae.</title>
        <authorList>
            <person name="Marmo P."/>
            <person name="Thaller M.C."/>
            <person name="Di Lallo G."/>
            <person name="Henrici De Angelis L."/>
            <person name="Poerio N."/>
            <person name="De Santis F."/>
            <person name="Fraziano M."/>
            <person name="Migliore L."/>
            <person name="D'Andrea M.M."/>
        </authorList>
    </citation>
    <scope>NUCLEOTIDE SEQUENCE [LARGE SCALE GENOMIC DNA]</scope>
</reference>
<dbReference type="InterPro" id="IPR055592">
    <property type="entry name" value="DUF7168"/>
</dbReference>
<name>A0A7G3PM64_9CAUD</name>
<gene>
    <name evidence="4" type="ORF">MMDA13_gp68</name>
</gene>
<evidence type="ECO:0000256" key="1">
    <source>
        <dbReference type="SAM" id="MobiDB-lite"/>
    </source>
</evidence>
<evidence type="ECO:0000259" key="2">
    <source>
        <dbReference type="Pfam" id="PF10979"/>
    </source>
</evidence>
<feature type="domain" description="DUF7168" evidence="3">
    <location>
        <begin position="70"/>
        <end position="191"/>
    </location>
</feature>
<accession>A0A7G3PM64</accession>
<feature type="domain" description="DUF2786" evidence="2">
    <location>
        <begin position="10"/>
        <end position="50"/>
    </location>
</feature>
<feature type="region of interest" description="Disordered" evidence="1">
    <location>
        <begin position="340"/>
        <end position="368"/>
    </location>
</feature>
<dbReference type="Pfam" id="PF23771">
    <property type="entry name" value="DUF7168"/>
    <property type="match status" value="1"/>
</dbReference>
<organism evidence="4 5">
    <name type="scientific">Sphingomonas phage vB_StuS_MMDA13</name>
    <dbReference type="NCBI Taxonomy" id="2686378"/>
    <lineage>
        <taxon>Viruses</taxon>
        <taxon>Duplodnaviria</taxon>
        <taxon>Heunggongvirae</taxon>
        <taxon>Uroviricota</taxon>
        <taxon>Caudoviricetes</taxon>
        <taxon>Queuovirinae</taxon>
        <taxon>Torvergatavirus</taxon>
        <taxon>Torvergatavirus MMDA13</taxon>
    </lineage>
</organism>
<proteinExistence type="predicted"/>
<dbReference type="Proteomes" id="UP000515820">
    <property type="component" value="Segment"/>
</dbReference>
<sequence>MEDNQSIDPKVLARLKKMLHLASHGSANEGEANNAAEIAQKIMLENNISMAMVDGHSDAPEGAARKKVKDEGNAKFAFQRELMAACAEVNFVFQEANYDYSGRYPKATGYTLIGRESNVAATKVLFEYLFQTVDRLAEEFTGNASLISSIAGNSFREGCASRIGERLRERHRAQLAEQAREARERNAAARHPASNSTALAVVMTDYAQDERDSNEDLRLGKPAGYTAHRRLMATRGSEIQAALEDAFRPLQSTVGDRDILEQAARAAFDALCANRGWPVDEDLETVFSNQLRRALSHHIDVYNEKVRWAKLTPLQRQREIEKEQRASDRYWNAYYRRNANRREGPSGTNQEAYYAGQDKGSTVGLDAQVDREVRKELK</sequence>
<keyword evidence="5" id="KW-1185">Reference proteome</keyword>
<dbReference type="Pfam" id="PF10979">
    <property type="entry name" value="DUF2786"/>
    <property type="match status" value="1"/>
</dbReference>